<dbReference type="PANTHER" id="PTHR12526">
    <property type="entry name" value="GLYCOSYLTRANSFERASE"/>
    <property type="match status" value="1"/>
</dbReference>
<evidence type="ECO:0000313" key="4">
    <source>
        <dbReference type="Proteomes" id="UP000177746"/>
    </source>
</evidence>
<sequence>MKLVYLAQIRLPSRKAHSVQIMNMCLAFANCGVSVNLIVPRWRPTEISEPFAYYGVKRNFSITRILTPRLAQFGKYGFMLETALFAFVTVFYSLCTNPEIVYSRSLLPLLIISPLKNKVLVWETHTRIKGWLPKFLLNLVGRSKIKIVTITRTLKSDLIQLGIKQERIMVSPDGVNLAQFANLPSKDELRRKLGLPLDKTIIAYVGRYRTMGQEKGVGGLIKAYATIEKKQKNILLLLVGIHEGEKLEVEELMKRNLVSNYKIKSIIPSRIVSHYLCASDILVMNYPSANHYLYYMSPLKLFEYMASGNPIVSSDLPSIREVLNESNAILVPPDDINVLIKGIENLIKDKPMGDKIAAKAYKDVQNYTWANRAKNILNFI</sequence>
<dbReference type="Proteomes" id="UP000177746">
    <property type="component" value="Unassembled WGS sequence"/>
</dbReference>
<dbReference type="CDD" id="cd03801">
    <property type="entry name" value="GT4_PimA-like"/>
    <property type="match status" value="1"/>
</dbReference>
<gene>
    <name evidence="3" type="ORF">A2665_01105</name>
</gene>
<evidence type="ECO:0008006" key="5">
    <source>
        <dbReference type="Google" id="ProtNLM"/>
    </source>
</evidence>
<dbReference type="GO" id="GO:0016757">
    <property type="term" value="F:glycosyltransferase activity"/>
    <property type="evidence" value="ECO:0007669"/>
    <property type="project" value="InterPro"/>
</dbReference>
<dbReference type="PANTHER" id="PTHR12526:SF622">
    <property type="entry name" value="GLYCOSYLTRANSFERASE (GROUP I)"/>
    <property type="match status" value="1"/>
</dbReference>
<comment type="caution">
    <text evidence="3">The sequence shown here is derived from an EMBL/GenBank/DDBJ whole genome shotgun (WGS) entry which is preliminary data.</text>
</comment>
<dbReference type="AlphaFoldDB" id="A0A1G2T1H7"/>
<organism evidence="3 4">
    <name type="scientific">Candidatus Zambryskibacteria bacterium RIFCSPHIGHO2_01_FULL_46_30</name>
    <dbReference type="NCBI Taxonomy" id="1802739"/>
    <lineage>
        <taxon>Bacteria</taxon>
        <taxon>Candidatus Zambryskiibacteriota</taxon>
    </lineage>
</organism>
<name>A0A1G2T1H7_9BACT</name>
<accession>A0A1G2T1H7</accession>
<feature type="domain" description="Glycosyl transferase family 1" evidence="1">
    <location>
        <begin position="186"/>
        <end position="362"/>
    </location>
</feature>
<dbReference type="SUPFAM" id="SSF53756">
    <property type="entry name" value="UDP-Glycosyltransferase/glycogen phosphorylase"/>
    <property type="match status" value="1"/>
</dbReference>
<dbReference type="InterPro" id="IPR001296">
    <property type="entry name" value="Glyco_trans_1"/>
</dbReference>
<dbReference type="Gene3D" id="3.40.50.2000">
    <property type="entry name" value="Glycogen Phosphorylase B"/>
    <property type="match status" value="2"/>
</dbReference>
<evidence type="ECO:0000313" key="3">
    <source>
        <dbReference type="EMBL" id="OHA91074.1"/>
    </source>
</evidence>
<evidence type="ECO:0000259" key="1">
    <source>
        <dbReference type="Pfam" id="PF00534"/>
    </source>
</evidence>
<dbReference type="EMBL" id="MHVI01000021">
    <property type="protein sequence ID" value="OHA91074.1"/>
    <property type="molecule type" value="Genomic_DNA"/>
</dbReference>
<dbReference type="InterPro" id="IPR028098">
    <property type="entry name" value="Glyco_trans_4-like_N"/>
</dbReference>
<dbReference type="Pfam" id="PF00534">
    <property type="entry name" value="Glycos_transf_1"/>
    <property type="match status" value="1"/>
</dbReference>
<protein>
    <recommendedName>
        <fullName evidence="5">Glycosyl transferase family 1 domain-containing protein</fullName>
    </recommendedName>
</protein>
<evidence type="ECO:0000259" key="2">
    <source>
        <dbReference type="Pfam" id="PF13439"/>
    </source>
</evidence>
<dbReference type="Pfam" id="PF13439">
    <property type="entry name" value="Glyco_transf_4"/>
    <property type="match status" value="1"/>
</dbReference>
<feature type="domain" description="Glycosyltransferase subfamily 4-like N-terminal" evidence="2">
    <location>
        <begin position="19"/>
        <end position="178"/>
    </location>
</feature>
<reference evidence="3 4" key="1">
    <citation type="journal article" date="2016" name="Nat. Commun.">
        <title>Thousands of microbial genomes shed light on interconnected biogeochemical processes in an aquifer system.</title>
        <authorList>
            <person name="Anantharaman K."/>
            <person name="Brown C.T."/>
            <person name="Hug L.A."/>
            <person name="Sharon I."/>
            <person name="Castelle C.J."/>
            <person name="Probst A.J."/>
            <person name="Thomas B.C."/>
            <person name="Singh A."/>
            <person name="Wilkins M.J."/>
            <person name="Karaoz U."/>
            <person name="Brodie E.L."/>
            <person name="Williams K.H."/>
            <person name="Hubbard S.S."/>
            <person name="Banfield J.F."/>
        </authorList>
    </citation>
    <scope>NUCLEOTIDE SEQUENCE [LARGE SCALE GENOMIC DNA]</scope>
</reference>
<proteinExistence type="predicted"/>